<name>A0ACC2NB05_9HYME</name>
<keyword evidence="2" id="KW-1185">Reference proteome</keyword>
<evidence type="ECO:0000313" key="2">
    <source>
        <dbReference type="Proteomes" id="UP001239111"/>
    </source>
</evidence>
<accession>A0ACC2NB05</accession>
<dbReference type="Proteomes" id="UP001239111">
    <property type="component" value="Chromosome 4"/>
</dbReference>
<proteinExistence type="predicted"/>
<dbReference type="EMBL" id="CM056744">
    <property type="protein sequence ID" value="KAJ8668303.1"/>
    <property type="molecule type" value="Genomic_DNA"/>
</dbReference>
<reference evidence="1" key="1">
    <citation type="submission" date="2023-04" db="EMBL/GenBank/DDBJ databases">
        <title>A chromosome-level genome assembly of the parasitoid wasp Eretmocerus hayati.</title>
        <authorList>
            <person name="Zhong Y."/>
            <person name="Liu S."/>
            <person name="Liu Y."/>
        </authorList>
    </citation>
    <scope>NUCLEOTIDE SEQUENCE</scope>
    <source>
        <strain evidence="1">ZJU_SS_LIU_2023</strain>
    </source>
</reference>
<sequence>MELSTDVPHFNVCISDDDIINGAKEIVKRLRPSWPSDQFLYKIFTNGISNKLVGIYYKDNYEQMVLVRVYGRKTDLLIDRKQEIQNIKILHNAGHTHSIYATFENGLAYEYVEGDTLDTRSVRKPEVYTLVAKRLAEMHLLRPFTSDFGHNESVIWQKTEKFMRLMPKCFSDIDKQKKFEKLIKPLSTLLQEYQMMKDNLSKIESPVVFCHNDLLLTNILYNERENKVTFIDFEYAAYNNQAFDIANHFSEFAGVDNPDFSLYPDEEFQKSWLRIYLQTYKKTSDVSEDDVADLYRQVNQFVLLTHFFWGCWSLIQSENSLIDFDFLEYAAIRFNEYFKRKQVNVPSENEIRNV</sequence>
<organism evidence="1 2">
    <name type="scientific">Eretmocerus hayati</name>
    <dbReference type="NCBI Taxonomy" id="131215"/>
    <lineage>
        <taxon>Eukaryota</taxon>
        <taxon>Metazoa</taxon>
        <taxon>Ecdysozoa</taxon>
        <taxon>Arthropoda</taxon>
        <taxon>Hexapoda</taxon>
        <taxon>Insecta</taxon>
        <taxon>Pterygota</taxon>
        <taxon>Neoptera</taxon>
        <taxon>Endopterygota</taxon>
        <taxon>Hymenoptera</taxon>
        <taxon>Apocrita</taxon>
        <taxon>Proctotrupomorpha</taxon>
        <taxon>Chalcidoidea</taxon>
        <taxon>Aphelinidae</taxon>
        <taxon>Aphelininae</taxon>
        <taxon>Eretmocerus</taxon>
    </lineage>
</organism>
<evidence type="ECO:0000313" key="1">
    <source>
        <dbReference type="EMBL" id="KAJ8668303.1"/>
    </source>
</evidence>
<gene>
    <name evidence="1" type="ORF">QAD02_009966</name>
</gene>
<protein>
    <submittedName>
        <fullName evidence="1">Uncharacterized protein</fullName>
    </submittedName>
</protein>
<comment type="caution">
    <text evidence="1">The sequence shown here is derived from an EMBL/GenBank/DDBJ whole genome shotgun (WGS) entry which is preliminary data.</text>
</comment>